<protein>
    <submittedName>
        <fullName evidence="2">Uncharacterized protein</fullName>
    </submittedName>
</protein>
<accession>A0AAN9UII9</accession>
<feature type="transmembrane region" description="Helical" evidence="1">
    <location>
        <begin position="329"/>
        <end position="353"/>
    </location>
</feature>
<reference evidence="2 3" key="1">
    <citation type="submission" date="2024-02" db="EMBL/GenBank/DDBJ databases">
        <title>De novo assembly and annotation of 12 fungi associated with fruit tree decline syndrome in Ontario, Canada.</title>
        <authorList>
            <person name="Sulman M."/>
            <person name="Ellouze W."/>
            <person name="Ilyukhin E."/>
        </authorList>
    </citation>
    <scope>NUCLEOTIDE SEQUENCE [LARGE SCALE GENOMIC DNA]</scope>
    <source>
        <strain evidence="2 3">M11/M66-122</strain>
    </source>
</reference>
<dbReference type="PANTHER" id="PTHR35394">
    <property type="entry name" value="DUF3176 DOMAIN-CONTAINING PROTEIN"/>
    <property type="match status" value="1"/>
</dbReference>
<dbReference type="EMBL" id="JAKJXP020000092">
    <property type="protein sequence ID" value="KAK7747175.1"/>
    <property type="molecule type" value="Genomic_DNA"/>
</dbReference>
<dbReference type="PANTHER" id="PTHR35394:SF5">
    <property type="entry name" value="DUF3176 DOMAIN-CONTAINING PROTEIN"/>
    <property type="match status" value="1"/>
</dbReference>
<name>A0AAN9UII9_9PEZI</name>
<organism evidence="2 3">
    <name type="scientific">Diatrype stigma</name>
    <dbReference type="NCBI Taxonomy" id="117547"/>
    <lineage>
        <taxon>Eukaryota</taxon>
        <taxon>Fungi</taxon>
        <taxon>Dikarya</taxon>
        <taxon>Ascomycota</taxon>
        <taxon>Pezizomycotina</taxon>
        <taxon>Sordariomycetes</taxon>
        <taxon>Xylariomycetidae</taxon>
        <taxon>Xylariales</taxon>
        <taxon>Diatrypaceae</taxon>
        <taxon>Diatrype</taxon>
    </lineage>
</organism>
<keyword evidence="1" id="KW-0812">Transmembrane</keyword>
<dbReference type="InterPro" id="IPR021514">
    <property type="entry name" value="DUF3176"/>
</dbReference>
<proteinExistence type="predicted"/>
<evidence type="ECO:0000313" key="3">
    <source>
        <dbReference type="Proteomes" id="UP001320420"/>
    </source>
</evidence>
<gene>
    <name evidence="2" type="ORF">SLS62_009117</name>
</gene>
<evidence type="ECO:0000256" key="1">
    <source>
        <dbReference type="SAM" id="Phobius"/>
    </source>
</evidence>
<evidence type="ECO:0000313" key="2">
    <source>
        <dbReference type="EMBL" id="KAK7747175.1"/>
    </source>
</evidence>
<comment type="caution">
    <text evidence="2">The sequence shown here is derived from an EMBL/GenBank/DDBJ whole genome shotgun (WGS) entry which is preliminary data.</text>
</comment>
<keyword evidence="1" id="KW-1133">Transmembrane helix</keyword>
<dbReference type="Pfam" id="PF11374">
    <property type="entry name" value="DUF3176"/>
    <property type="match status" value="1"/>
</dbReference>
<keyword evidence="1" id="KW-0472">Membrane</keyword>
<dbReference type="AlphaFoldDB" id="A0AAN9UII9"/>
<keyword evidence="3" id="KW-1185">Reference proteome</keyword>
<dbReference type="Proteomes" id="UP001320420">
    <property type="component" value="Unassembled WGS sequence"/>
</dbReference>
<sequence>MVPITSCLSQLKWDHFQYRPNTLDHIQLYDEASRGPWGSLRLLFTARVKVLSAWALALVSLFALGIEPSAQQMLIPLQRQAPLLNVTAQIGRAGNYTYKALWTSSHQSGSGPRNINPERLKLQMTIANGALGSVAKVNIDCPEPAEECRWEPFKTLAVCAKFRLILNGIRKNNGTIEAFTIEWSWCVKTYNHVVASPAGLQRDHYTSQPLQPYNWSSTVPQQYFDYHAYHVEGSNELFNISSTLTSMLFSYVGQLFTAEINLPVVMSSTKDNPGFSFGEFLYSADLADFAKNIEDTLTNQIRSSAPGDNSDAVTWPGQAFYREPYWHVYWPWIALPICEVVVTACLLAITIFITRHQPLLKSSALALLFHGLCGCENNGPSQDTQGDTKALGKLAKQIHVEFTKDEHGILKFVKVKDEQEEGHY</sequence>